<evidence type="ECO:0000256" key="1">
    <source>
        <dbReference type="SAM" id="SignalP"/>
    </source>
</evidence>
<dbReference type="RefSeq" id="WP_237262009.1">
    <property type="nucleotide sequence ID" value="NZ_AP024202.1"/>
</dbReference>
<dbReference type="EMBL" id="AP024202">
    <property type="protein sequence ID" value="BCN92306.1"/>
    <property type="molecule type" value="Genomic_DNA"/>
</dbReference>
<reference evidence="2" key="1">
    <citation type="journal article" date="2022" name="Arch. Microbiol.">
        <title>Thiomicrorhabdus immobilis sp. nov., a mesophilic sulfur-oxidizing bacterium isolated from sediment of a brackish lake in northern Japan.</title>
        <authorList>
            <person name="Kojima H."/>
            <person name="Mochizuki J."/>
            <person name="Kanda M."/>
            <person name="Watanabe T."/>
            <person name="Fukui M."/>
        </authorList>
    </citation>
    <scope>NUCLEOTIDE SEQUENCE</scope>
    <source>
        <strain evidence="2">Am19</strain>
    </source>
</reference>
<feature type="chain" id="PRO_5045744279" description="SsuA/THI5-like domain-containing protein" evidence="1">
    <location>
        <begin position="26"/>
        <end position="298"/>
    </location>
</feature>
<dbReference type="PROSITE" id="PS51257">
    <property type="entry name" value="PROKAR_LIPOPROTEIN"/>
    <property type="match status" value="1"/>
</dbReference>
<protein>
    <recommendedName>
        <fullName evidence="4">SsuA/THI5-like domain-containing protein</fullName>
    </recommendedName>
</protein>
<accession>A0ABM7MAG2</accession>
<feature type="signal peptide" evidence="1">
    <location>
        <begin position="1"/>
        <end position="25"/>
    </location>
</feature>
<name>A0ABM7MAG2_9GAMM</name>
<keyword evidence="3" id="KW-1185">Reference proteome</keyword>
<sequence>MPKIGFLFKSLLLVMILSVMSCSHHNNAPIKILVNSWIGYSPLFYAKEKGWLQELNIEISTVVSLGESMMTFHTGHFDGLVGTQYEYQKLKEKHYKLTPILMFDRSMGGDMVMGNRSIDELKASQQPIDVYLEINSINSLVFQQFIELHDLQNQQFNFINKDQLKIVTELKQSVPSRASIVTTYIPYNFDLTKIGFQTLGSTKEIADLLVLDALYTTKESLHKNQQTYIKLKERINQAVNALNEDPKAYYETVKPYLENTSFEEFNAGLKQIEWLNKSLPKALQQRMQKTNFPIQDLL</sequence>
<organism evidence="2 3">
    <name type="scientific">Thiomicrorhabdus immobilis</name>
    <dbReference type="NCBI Taxonomy" id="2791037"/>
    <lineage>
        <taxon>Bacteria</taxon>
        <taxon>Pseudomonadati</taxon>
        <taxon>Pseudomonadota</taxon>
        <taxon>Gammaproteobacteria</taxon>
        <taxon>Thiotrichales</taxon>
        <taxon>Piscirickettsiaceae</taxon>
        <taxon>Thiomicrorhabdus</taxon>
    </lineage>
</organism>
<dbReference type="Proteomes" id="UP001054820">
    <property type="component" value="Chromosome"/>
</dbReference>
<evidence type="ECO:0000313" key="3">
    <source>
        <dbReference type="Proteomes" id="UP001054820"/>
    </source>
</evidence>
<evidence type="ECO:0008006" key="4">
    <source>
        <dbReference type="Google" id="ProtNLM"/>
    </source>
</evidence>
<evidence type="ECO:0000313" key="2">
    <source>
        <dbReference type="EMBL" id="BCN92306.1"/>
    </source>
</evidence>
<keyword evidence="1" id="KW-0732">Signal</keyword>
<dbReference type="SUPFAM" id="SSF53850">
    <property type="entry name" value="Periplasmic binding protein-like II"/>
    <property type="match status" value="1"/>
</dbReference>
<gene>
    <name evidence="2" type="ORF">THMIRHAM_00910</name>
</gene>
<proteinExistence type="predicted"/>